<reference evidence="1" key="1">
    <citation type="submission" date="2020-09" db="EMBL/GenBank/DDBJ databases">
        <authorList>
            <person name="Kim M.K."/>
        </authorList>
    </citation>
    <scope>NUCLEOTIDE SEQUENCE</scope>
    <source>
        <strain evidence="1">BT702</strain>
    </source>
</reference>
<keyword evidence="2" id="KW-1185">Reference proteome</keyword>
<dbReference type="AlphaFoldDB" id="A0A926XX28"/>
<protein>
    <submittedName>
        <fullName evidence="1">Gluconate 2-dehydrogenase subunit 3 family protein</fullName>
    </submittedName>
</protein>
<accession>A0A926XX28</accession>
<evidence type="ECO:0000313" key="1">
    <source>
        <dbReference type="EMBL" id="MBD2702454.1"/>
    </source>
</evidence>
<gene>
    <name evidence="1" type="ORF">IC229_17530</name>
</gene>
<name>A0A926XX28_9BACT</name>
<dbReference type="Pfam" id="PF13618">
    <property type="entry name" value="Gluconate_2-dh3"/>
    <property type="match status" value="1"/>
</dbReference>
<dbReference type="Proteomes" id="UP000598820">
    <property type="component" value="Unassembled WGS sequence"/>
</dbReference>
<proteinExistence type="predicted"/>
<dbReference type="EMBL" id="JACWZY010000015">
    <property type="protein sequence ID" value="MBD2702454.1"/>
    <property type="molecule type" value="Genomic_DNA"/>
</dbReference>
<dbReference type="RefSeq" id="WP_190888312.1">
    <property type="nucleotide sequence ID" value="NZ_JACWZY010000015.1"/>
</dbReference>
<evidence type="ECO:0000313" key="2">
    <source>
        <dbReference type="Proteomes" id="UP000598820"/>
    </source>
</evidence>
<dbReference type="InterPro" id="IPR027056">
    <property type="entry name" value="Gluconate_2DH_su3"/>
</dbReference>
<comment type="caution">
    <text evidence="1">The sequence shown here is derived from an EMBL/GenBank/DDBJ whole genome shotgun (WGS) entry which is preliminary data.</text>
</comment>
<sequence>MEIAYPVGTVRALMATDQVTDATRRALTERLTTETQPPQFFSNYELNLLRTICDRLIPQSEHHRAIDVAGGIDSRLAQGKSDGWRYDDMPIDEDTYQLGLAGIDEAAQKLFGQPFQQLSDTYQDQVLRAVQQAKAPGESWKKLRADRFFEELLAESTYHYYSHPLAQEEIGYVGMADVPGWQRIGLDQREEREPERSK</sequence>
<organism evidence="1 2">
    <name type="scientific">Spirosoma profusum</name>
    <dbReference type="NCBI Taxonomy" id="2771354"/>
    <lineage>
        <taxon>Bacteria</taxon>
        <taxon>Pseudomonadati</taxon>
        <taxon>Bacteroidota</taxon>
        <taxon>Cytophagia</taxon>
        <taxon>Cytophagales</taxon>
        <taxon>Cytophagaceae</taxon>
        <taxon>Spirosoma</taxon>
    </lineage>
</organism>